<accession>A0A8S0XAS8</accession>
<evidence type="ECO:0000259" key="1">
    <source>
        <dbReference type="Pfam" id="PF12996"/>
    </source>
</evidence>
<evidence type="ECO:0000313" key="4">
    <source>
        <dbReference type="EMBL" id="CEJ06102.1"/>
    </source>
</evidence>
<evidence type="ECO:0000313" key="3">
    <source>
        <dbReference type="EMBL" id="CAA7600326.1"/>
    </source>
</evidence>
<dbReference type="RefSeq" id="WP_240984016.1">
    <property type="nucleotide sequence ID" value="NZ_CDGJ01000015.1"/>
</dbReference>
<dbReference type="Proteomes" id="UP000836597">
    <property type="component" value="Chromosome"/>
</dbReference>
<gene>
    <name evidence="4" type="ORF">DEACI_0548</name>
    <name evidence="3" type="ORF">DEACI_0979</name>
</gene>
<protein>
    <submittedName>
        <fullName evidence="3">Glycosyl transferases group 1</fullName>
    </submittedName>
</protein>
<dbReference type="Pfam" id="PF12996">
    <property type="entry name" value="DUF3880"/>
    <property type="match status" value="1"/>
</dbReference>
<reference evidence="4" key="1">
    <citation type="submission" date="2014-11" db="EMBL/GenBank/DDBJ databases">
        <authorList>
            <person name="Hornung B.V."/>
        </authorList>
    </citation>
    <scope>NUCLEOTIDE SEQUENCE</scope>
    <source>
        <strain evidence="4">INE</strain>
    </source>
</reference>
<dbReference type="Proteomes" id="UP001071230">
    <property type="component" value="Unassembled WGS sequence"/>
</dbReference>
<dbReference type="Gene3D" id="3.40.50.2000">
    <property type="entry name" value="Glycogen Phosphorylase B"/>
    <property type="match status" value="1"/>
</dbReference>
<proteinExistence type="predicted"/>
<evidence type="ECO:0000259" key="2">
    <source>
        <dbReference type="Pfam" id="PF13524"/>
    </source>
</evidence>
<feature type="domain" description="Spore protein YkvP/CgeB glycosyl transferase-like" evidence="2">
    <location>
        <begin position="165"/>
        <end position="308"/>
    </location>
</feature>
<dbReference type="SUPFAM" id="SSF53756">
    <property type="entry name" value="UDP-Glycosyltransferase/glycogen phosphorylase"/>
    <property type="match status" value="1"/>
</dbReference>
<dbReference type="KEGG" id="aacx:DEACI_0979"/>
<dbReference type="GO" id="GO:0016740">
    <property type="term" value="F:transferase activity"/>
    <property type="evidence" value="ECO:0007669"/>
    <property type="project" value="UniProtKB-KW"/>
</dbReference>
<organism evidence="3">
    <name type="scientific">Acididesulfobacillus acetoxydans</name>
    <dbReference type="NCBI Taxonomy" id="1561005"/>
    <lineage>
        <taxon>Bacteria</taxon>
        <taxon>Bacillati</taxon>
        <taxon>Bacillota</taxon>
        <taxon>Clostridia</taxon>
        <taxon>Eubacteriales</taxon>
        <taxon>Peptococcaceae</taxon>
        <taxon>Acididesulfobacillus</taxon>
    </lineage>
</organism>
<keyword evidence="5" id="KW-1185">Reference proteome</keyword>
<dbReference type="EMBL" id="LR746496">
    <property type="protein sequence ID" value="CAA7600326.1"/>
    <property type="molecule type" value="Genomic_DNA"/>
</dbReference>
<dbReference type="InterPro" id="IPR055259">
    <property type="entry name" value="YkvP/CgeB_Glyco_trans-like"/>
</dbReference>
<keyword evidence="3" id="KW-0808">Transferase</keyword>
<dbReference type="AlphaFoldDB" id="A0A8S0XAS8"/>
<dbReference type="Pfam" id="PF13524">
    <property type="entry name" value="Glyco_trans_1_2"/>
    <property type="match status" value="1"/>
</dbReference>
<evidence type="ECO:0000313" key="5">
    <source>
        <dbReference type="Proteomes" id="UP001071230"/>
    </source>
</evidence>
<dbReference type="InterPro" id="IPR024542">
    <property type="entry name" value="YkvP_N"/>
</dbReference>
<dbReference type="EMBL" id="CDGJ01000015">
    <property type="protein sequence ID" value="CEJ06102.1"/>
    <property type="molecule type" value="Genomic_DNA"/>
</dbReference>
<feature type="domain" description="Spore protein YkvP N-terminal" evidence="1">
    <location>
        <begin position="3"/>
        <end position="98"/>
    </location>
</feature>
<sequence length="316" mass="36314">MKILFLNDAPLIAYGLISGLAPGDEFRFLPVRHPDWEDRLRTLLFSWRPDFAFADGVSISTVAGRLFSELKSRGLPLVYWAIDDPPDFFNMSLPLARGAALTLTPAEECLAHYRRHRLNALFFHFACNPSFHRPVAPSCRYEADFLLVGNYYTSYPERKTGLEILLTPLHPAFYTLKVYGTEQWLTNSDHYRLPGGVYQGYLPYSELPAAYSSARIVLGINSVVDSPTMMSMRVFEALGCGAFCLTHHSLALERYFRNHEHLVWSRCPDETLELARYYLARPDLRQKIARQGQAEVYRLHTYTQRVESVRKSLEHL</sequence>
<name>A0A8S0XAS8_9FIRM</name>
<reference evidence="3" key="2">
    <citation type="submission" date="2020-01" db="EMBL/GenBank/DDBJ databases">
        <authorList>
            <person name="Hornung B."/>
        </authorList>
    </citation>
    <scope>NUCLEOTIDE SEQUENCE</scope>
    <source>
        <strain evidence="3">PacBioINE</strain>
    </source>
</reference>